<dbReference type="InterPro" id="IPR050515">
    <property type="entry name" value="Beta-lactam/transpept"/>
</dbReference>
<evidence type="ECO:0000313" key="6">
    <source>
        <dbReference type="Proteomes" id="UP000487117"/>
    </source>
</evidence>
<feature type="domain" description="Penicillin-binding protein transpeptidase" evidence="4">
    <location>
        <begin position="3"/>
        <end position="206"/>
    </location>
</feature>
<dbReference type="GO" id="GO:0071555">
    <property type="term" value="P:cell wall organization"/>
    <property type="evidence" value="ECO:0007669"/>
    <property type="project" value="TreeGrafter"/>
</dbReference>
<gene>
    <name evidence="5" type="primary">ftsI_2</name>
    <name evidence="5" type="ORF">GAK31_00327</name>
</gene>
<proteinExistence type="predicted"/>
<dbReference type="GO" id="GO:0005886">
    <property type="term" value="C:plasma membrane"/>
    <property type="evidence" value="ECO:0007669"/>
    <property type="project" value="TreeGrafter"/>
</dbReference>
<dbReference type="Gene3D" id="3.30.450.330">
    <property type="match status" value="1"/>
</dbReference>
<evidence type="ECO:0000256" key="1">
    <source>
        <dbReference type="ARBA" id="ARBA00004370"/>
    </source>
</evidence>
<dbReference type="Proteomes" id="UP000487117">
    <property type="component" value="Unassembled WGS sequence"/>
</dbReference>
<keyword evidence="2" id="KW-0472">Membrane</keyword>
<dbReference type="EMBL" id="WNDS01000001">
    <property type="protein sequence ID" value="KAF1017068.1"/>
    <property type="molecule type" value="Genomic_DNA"/>
</dbReference>
<evidence type="ECO:0000259" key="4">
    <source>
        <dbReference type="Pfam" id="PF00905"/>
    </source>
</evidence>
<evidence type="ECO:0000256" key="3">
    <source>
        <dbReference type="SAM" id="MobiDB-lite"/>
    </source>
</evidence>
<dbReference type="SUPFAM" id="SSF56601">
    <property type="entry name" value="beta-lactamase/transpeptidase-like"/>
    <property type="match status" value="1"/>
</dbReference>
<dbReference type="InterPro" id="IPR012338">
    <property type="entry name" value="Beta-lactam/transpept-like"/>
</dbReference>
<sequence>MLDTTSILTKSSNVGVSLISRRLSNAQLHDTLVRLGVGRVTGSGFPGERSGAIPSIARWSGTTKQTMAYGYGLSMTTLQLANAYATLANHGVRVQPRFERGTPRVCSRAVPAAVADQVMRMLRTVTAPGGTAAKAQIAGYSVAGKTGTARKACAGGYERRYMFLFAGIAPAEHPRYAVAVVVDDPDTRKGHYGGGSVAAPIFSRVMARVLGLSDVAPDAAPITSGTPAARREGGGGAAGR</sequence>
<evidence type="ECO:0000256" key="2">
    <source>
        <dbReference type="ARBA" id="ARBA00023136"/>
    </source>
</evidence>
<name>A0A7V8JMY5_STEMA</name>
<dbReference type="PANTHER" id="PTHR30627">
    <property type="entry name" value="PEPTIDOGLYCAN D,D-TRANSPEPTIDASE"/>
    <property type="match status" value="1"/>
</dbReference>
<comment type="caution">
    <text evidence="5">The sequence shown here is derived from an EMBL/GenBank/DDBJ whole genome shotgun (WGS) entry which is preliminary data.</text>
</comment>
<dbReference type="Gene3D" id="3.40.710.10">
    <property type="entry name" value="DD-peptidase/beta-lactamase superfamily"/>
    <property type="match status" value="1"/>
</dbReference>
<dbReference type="AlphaFoldDB" id="A0A7V8JMY5"/>
<dbReference type="Pfam" id="PF00905">
    <property type="entry name" value="Transpeptidase"/>
    <property type="match status" value="1"/>
</dbReference>
<accession>A0A7V8JMY5</accession>
<dbReference type="InterPro" id="IPR001460">
    <property type="entry name" value="PCN-bd_Tpept"/>
</dbReference>
<protein>
    <submittedName>
        <fullName evidence="5">Peptidoglycan D,D-transpeptidase FtsI</fullName>
    </submittedName>
</protein>
<reference evidence="6" key="1">
    <citation type="journal article" date="2020" name="MBio">
        <title>Horizontal gene transfer to a defensive symbiont with a reduced genome amongst a multipartite beetle microbiome.</title>
        <authorList>
            <person name="Waterworth S.C."/>
            <person name="Florez L.V."/>
            <person name="Rees E.R."/>
            <person name="Hertweck C."/>
            <person name="Kaltenpoth M."/>
            <person name="Kwan J.C."/>
        </authorList>
    </citation>
    <scope>NUCLEOTIDE SEQUENCE [LARGE SCALE GENOMIC DNA]</scope>
</reference>
<evidence type="ECO:0000313" key="5">
    <source>
        <dbReference type="EMBL" id="KAF1017068.1"/>
    </source>
</evidence>
<dbReference type="GO" id="GO:0008658">
    <property type="term" value="F:penicillin binding"/>
    <property type="evidence" value="ECO:0007669"/>
    <property type="project" value="InterPro"/>
</dbReference>
<dbReference type="PANTHER" id="PTHR30627:SF1">
    <property type="entry name" value="PEPTIDOGLYCAN D,D-TRANSPEPTIDASE FTSI"/>
    <property type="match status" value="1"/>
</dbReference>
<feature type="region of interest" description="Disordered" evidence="3">
    <location>
        <begin position="221"/>
        <end position="240"/>
    </location>
</feature>
<comment type="subcellular location">
    <subcellularLocation>
        <location evidence="1">Membrane</location>
    </subcellularLocation>
</comment>
<organism evidence="5 6">
    <name type="scientific">Stenotrophomonas maltophilia</name>
    <name type="common">Pseudomonas maltophilia</name>
    <name type="synonym">Xanthomonas maltophilia</name>
    <dbReference type="NCBI Taxonomy" id="40324"/>
    <lineage>
        <taxon>Bacteria</taxon>
        <taxon>Pseudomonadati</taxon>
        <taxon>Pseudomonadota</taxon>
        <taxon>Gammaproteobacteria</taxon>
        <taxon>Lysobacterales</taxon>
        <taxon>Lysobacteraceae</taxon>
        <taxon>Stenotrophomonas</taxon>
        <taxon>Stenotrophomonas maltophilia group</taxon>
    </lineage>
</organism>